<reference evidence="3 4" key="1">
    <citation type="submission" date="2018-08" db="EMBL/GenBank/DDBJ databases">
        <title>A genome reference for cultivated species of the human gut microbiota.</title>
        <authorList>
            <person name="Zou Y."/>
            <person name="Xue W."/>
            <person name="Luo G."/>
        </authorList>
    </citation>
    <scope>NUCLEOTIDE SEQUENCE [LARGE SCALE GENOMIC DNA]</scope>
    <source>
        <strain evidence="3 4">AM12-10</strain>
    </source>
</reference>
<proteinExistence type="predicted"/>
<keyword evidence="2" id="KW-0812">Transmembrane</keyword>
<dbReference type="RefSeq" id="WP_117658414.1">
    <property type="nucleotide sequence ID" value="NZ_QRLK01000009.1"/>
</dbReference>
<feature type="region of interest" description="Disordered" evidence="1">
    <location>
        <begin position="76"/>
        <end position="99"/>
    </location>
</feature>
<sequence>MRGRLIAFAAWMLGGAALVAAGLAYATWAVPVDGMLDIRESVVTMILLASGLGMMIRAACIPLRSALRALRSLAKRRKRGDDAKQPPQNDGHDRFSDGFGRFSARMVDVGTNHENKEQTWPFGIRRNT</sequence>
<protein>
    <submittedName>
        <fullName evidence="3">Uncharacterized protein</fullName>
    </submittedName>
</protein>
<gene>
    <name evidence="3" type="ORF">DW137_09360</name>
</gene>
<evidence type="ECO:0000313" key="4">
    <source>
        <dbReference type="Proteomes" id="UP000283727"/>
    </source>
</evidence>
<evidence type="ECO:0000256" key="2">
    <source>
        <dbReference type="SAM" id="Phobius"/>
    </source>
</evidence>
<accession>A0A415C2Z9</accession>
<organism evidence="3 4">
    <name type="scientific">Bifidobacterium bifidum</name>
    <dbReference type="NCBI Taxonomy" id="1681"/>
    <lineage>
        <taxon>Bacteria</taxon>
        <taxon>Bacillati</taxon>
        <taxon>Actinomycetota</taxon>
        <taxon>Actinomycetes</taxon>
        <taxon>Bifidobacteriales</taxon>
        <taxon>Bifidobacteriaceae</taxon>
        <taxon>Bifidobacterium</taxon>
    </lineage>
</organism>
<feature type="compositionally biased region" description="Basic and acidic residues" evidence="1">
    <location>
        <begin position="79"/>
        <end position="96"/>
    </location>
</feature>
<keyword evidence="2" id="KW-1133">Transmembrane helix</keyword>
<name>A0A415C2Z9_BIFBI</name>
<evidence type="ECO:0000313" key="3">
    <source>
        <dbReference type="EMBL" id="RHJ22029.1"/>
    </source>
</evidence>
<evidence type="ECO:0000256" key="1">
    <source>
        <dbReference type="SAM" id="MobiDB-lite"/>
    </source>
</evidence>
<dbReference type="AlphaFoldDB" id="A0A415C2Z9"/>
<dbReference type="Proteomes" id="UP000283727">
    <property type="component" value="Unassembled WGS sequence"/>
</dbReference>
<comment type="caution">
    <text evidence="3">The sequence shown here is derived from an EMBL/GenBank/DDBJ whole genome shotgun (WGS) entry which is preliminary data.</text>
</comment>
<feature type="transmembrane region" description="Helical" evidence="2">
    <location>
        <begin position="42"/>
        <end position="67"/>
    </location>
</feature>
<dbReference type="EMBL" id="QRLR01000006">
    <property type="protein sequence ID" value="RHJ22029.1"/>
    <property type="molecule type" value="Genomic_DNA"/>
</dbReference>
<keyword evidence="2" id="KW-0472">Membrane</keyword>